<evidence type="ECO:0000313" key="4">
    <source>
        <dbReference type="Proteomes" id="UP000037962"/>
    </source>
</evidence>
<comment type="caution">
    <text evidence="1">The sequence shown here is derived from an EMBL/GenBank/DDBJ whole genome shotgun (WGS) entry which is preliminary data.</text>
</comment>
<keyword evidence="4" id="KW-1185">Reference proteome</keyword>
<dbReference type="Proteomes" id="UP000037962">
    <property type="component" value="Unassembled WGS sequence"/>
</dbReference>
<dbReference type="GeneID" id="45766078"/>
<accession>A0A7V8RUQ9</accession>
<reference evidence="3 4" key="1">
    <citation type="submission" date="2015-09" db="EMBL/GenBank/DDBJ databases">
        <title>Genome Sequences of Mycobacterium immunogenum Isolates, Recuperated from a Chloraminated Drinking Water Distribution System Simulator Subjected to Episodes of Nitrification.</title>
        <authorList>
            <person name="Gomez-Alvarez V."/>
            <person name="Revetta R.P."/>
        </authorList>
    </citation>
    <scope>NUCLEOTIDE SEQUENCE [LARGE SCALE GENOMIC DNA]</scope>
    <source>
        <strain evidence="1 3">H008</strain>
        <strain evidence="2 4">H076</strain>
    </source>
</reference>
<dbReference type="EMBL" id="LJFO01000016">
    <property type="protein sequence ID" value="KPG04863.1"/>
    <property type="molecule type" value="Genomic_DNA"/>
</dbReference>
<protein>
    <submittedName>
        <fullName evidence="1">Uncharacterized protein</fullName>
    </submittedName>
</protein>
<dbReference type="KEGG" id="miz:BAB75_19655"/>
<organism evidence="1 3">
    <name type="scientific">Mycobacteroides immunogenum</name>
    <dbReference type="NCBI Taxonomy" id="83262"/>
    <lineage>
        <taxon>Bacteria</taxon>
        <taxon>Bacillati</taxon>
        <taxon>Actinomycetota</taxon>
        <taxon>Actinomycetes</taxon>
        <taxon>Mycobacteriales</taxon>
        <taxon>Mycobacteriaceae</taxon>
        <taxon>Mycobacteroides</taxon>
    </lineage>
</organism>
<dbReference type="AlphaFoldDB" id="A0A7V8RUQ9"/>
<proteinExistence type="predicted"/>
<evidence type="ECO:0000313" key="1">
    <source>
        <dbReference type="EMBL" id="KPG04863.1"/>
    </source>
</evidence>
<dbReference type="OrthoDB" id="9921573at2"/>
<gene>
    <name evidence="1" type="ORF">AN908_23845</name>
    <name evidence="2" type="ORF">AN912_24725</name>
</gene>
<evidence type="ECO:0000313" key="2">
    <source>
        <dbReference type="EMBL" id="KPG26645.1"/>
    </source>
</evidence>
<dbReference type="RefSeq" id="WP_043080125.1">
    <property type="nucleotide sequence ID" value="NZ_CP011530.1"/>
</dbReference>
<dbReference type="Proteomes" id="UP000037843">
    <property type="component" value="Unassembled WGS sequence"/>
</dbReference>
<name>A0A7V8RUQ9_9MYCO</name>
<evidence type="ECO:0000313" key="3">
    <source>
        <dbReference type="Proteomes" id="UP000037843"/>
    </source>
</evidence>
<sequence length="103" mass="11469">MTAPVLDVDVADLVGAMPQRACECMSIYCEQHIGRVCGRAAKWMVRCHSYDYIFKRCLDPVLHMCDDCLEICTKACEALDLPAQCECGQAFECVADMLKVVSL</sequence>
<dbReference type="EMBL" id="LJFS01000044">
    <property type="protein sequence ID" value="KPG26645.1"/>
    <property type="molecule type" value="Genomic_DNA"/>
</dbReference>